<dbReference type="InterPro" id="IPR028889">
    <property type="entry name" value="USP"/>
</dbReference>
<comment type="similarity">
    <text evidence="1">Belongs to the peptidase C19 family.</text>
</comment>
<dbReference type="PROSITE" id="PS50235">
    <property type="entry name" value="USP_3"/>
    <property type="match status" value="1"/>
</dbReference>
<dbReference type="EC" id="3.4.19.12" evidence="1"/>
<gene>
    <name evidence="3" type="primary">USP37</name>
</gene>
<dbReference type="PROSITE" id="PS00972">
    <property type="entry name" value="USP_1"/>
    <property type="match status" value="1"/>
</dbReference>
<evidence type="ECO:0000256" key="1">
    <source>
        <dbReference type="RuleBase" id="RU366025"/>
    </source>
</evidence>
<comment type="catalytic activity">
    <reaction evidence="1">
        <text>Thiol-dependent hydrolysis of ester, thioester, amide, peptide and isopeptide bonds formed by the C-terminal Gly of ubiquitin (a 76-residue protein attached to proteins as an intracellular targeting signal).</text>
        <dbReference type="EC" id="3.4.19.12"/>
    </reaction>
</comment>
<sequence length="761" mass="86987">MSSHHRCIFSANAEQLKITSATITPFLLDKGGICKLLQEKNNQSMFVYSIEDYTNEKKCRKCNFKVEHDFKPIVKHRDCQFTIVLNGESKTQVIGKFCNVSDCVKLVEIFENIKNISNLNNILLSSKENISSVYSSPNSVYCSTSMLSSTKNRTPLTPLGMSKVAPSNTSIRDHTPSKSICKQRLFPSFSNERDNDDFVSATAIGGKKASSFYKINDLQENKNLQTSKLLHSKKLFRFRNKQSLSNHISESKTALIGFSNLGNTCYMNSILQCLLNIPNFFQDMNDPGNINIVPTKSLYHSLYNLGVLKYSLDTLENQIFALKQVKSVISEAAVRFSGYAQHDAHEFLCQCLDQLKEDLLNNKDDSHLIDHNSSSDSDESSREKCPIKQNFESKIMHTVVCKNCDEKVFKTEVCHDFSLVIPDFDENSDPSEQNLNQLIQMYFSDEVVEYSCEKCKSSTSVLSHQFKKLPRVLIFHIKRYDISESKRCDRVVLPKLIDMKFLATSNTALPKEYIFDKTKLWIKKPLLKNSSTEKRKTCETLDCEPLNKTSKMSLFPENDLKKESFMSSSKTKENTNDTFTKLRNIDSKNDNGVFSPYSKYNTNSNNGSIGTYTDLDKKFEEFTTVSDDEEEDLKKALELSMKDFNNKQHDDDLRYESLFKCDYVSDINPLSPSMKGLNEETVSLKYSYNLVGVVNHHGAHTSTGHYTSDIYDFKSDCWKNYNDSTVKDIKVHEVCYGRSQSACIVFYLYNACYKSIKNSFI</sequence>
<dbReference type="Pfam" id="PF00443">
    <property type="entry name" value="UCH"/>
    <property type="match status" value="1"/>
</dbReference>
<dbReference type="GO" id="GO:0004843">
    <property type="term" value="F:cysteine-type deubiquitinase activity"/>
    <property type="evidence" value="ECO:0007669"/>
    <property type="project" value="UniProtKB-UniRule"/>
</dbReference>
<dbReference type="PROSITE" id="PS00973">
    <property type="entry name" value="USP_2"/>
    <property type="match status" value="1"/>
</dbReference>
<evidence type="ECO:0000313" key="3">
    <source>
        <dbReference type="EMBL" id="CDG69108.1"/>
    </source>
</evidence>
<keyword evidence="1" id="KW-0788">Thiol protease</keyword>
<accession>T2MA12</accession>
<dbReference type="InterPro" id="IPR038765">
    <property type="entry name" value="Papain-like_cys_pep_sf"/>
</dbReference>
<dbReference type="InterPro" id="IPR018200">
    <property type="entry name" value="USP_CS"/>
</dbReference>
<organism evidence="3">
    <name type="scientific">Hydra vulgaris</name>
    <name type="common">Hydra</name>
    <name type="synonym">Hydra attenuata</name>
    <dbReference type="NCBI Taxonomy" id="6087"/>
    <lineage>
        <taxon>Eukaryota</taxon>
        <taxon>Metazoa</taxon>
        <taxon>Cnidaria</taxon>
        <taxon>Hydrozoa</taxon>
        <taxon>Hydroidolina</taxon>
        <taxon>Anthoathecata</taxon>
        <taxon>Aplanulata</taxon>
        <taxon>Hydridae</taxon>
        <taxon>Hydra</taxon>
    </lineage>
</organism>
<dbReference type="EMBL" id="HAAD01002876">
    <property type="protein sequence ID" value="CDG69108.1"/>
    <property type="molecule type" value="mRNA"/>
</dbReference>
<dbReference type="CDD" id="cd02257">
    <property type="entry name" value="Peptidase_C19"/>
    <property type="match status" value="1"/>
</dbReference>
<dbReference type="PANTHER" id="PTHR24006:SF915">
    <property type="entry name" value="UBIQUITIN CARBOXYL-TERMINAL HYDROLASE-RELATED"/>
    <property type="match status" value="1"/>
</dbReference>
<keyword evidence="1" id="KW-0833">Ubl conjugation pathway</keyword>
<dbReference type="GO" id="GO:0000082">
    <property type="term" value="P:G1/S transition of mitotic cell cycle"/>
    <property type="evidence" value="ECO:0007669"/>
    <property type="project" value="TreeGrafter"/>
</dbReference>
<dbReference type="InterPro" id="IPR050164">
    <property type="entry name" value="Peptidase_C19"/>
</dbReference>
<name>T2MA12_HYDVU</name>
<dbReference type="PANTHER" id="PTHR24006">
    <property type="entry name" value="UBIQUITIN CARBOXYL-TERMINAL HYDROLASE"/>
    <property type="match status" value="1"/>
</dbReference>
<dbReference type="GO" id="GO:0005829">
    <property type="term" value="C:cytosol"/>
    <property type="evidence" value="ECO:0007669"/>
    <property type="project" value="TreeGrafter"/>
</dbReference>
<dbReference type="InterPro" id="IPR003903">
    <property type="entry name" value="UIM_dom"/>
</dbReference>
<proteinExistence type="evidence at transcript level"/>
<dbReference type="GO" id="GO:0005634">
    <property type="term" value="C:nucleus"/>
    <property type="evidence" value="ECO:0007669"/>
    <property type="project" value="TreeGrafter"/>
</dbReference>
<dbReference type="AlphaFoldDB" id="T2MA12"/>
<dbReference type="Gene3D" id="3.90.70.10">
    <property type="entry name" value="Cysteine proteinases"/>
    <property type="match status" value="2"/>
</dbReference>
<dbReference type="InterPro" id="IPR001394">
    <property type="entry name" value="Peptidase_C19_UCH"/>
</dbReference>
<evidence type="ECO:0000259" key="2">
    <source>
        <dbReference type="PROSITE" id="PS50235"/>
    </source>
</evidence>
<keyword evidence="1" id="KW-0645">Protease</keyword>
<dbReference type="GO" id="GO:0016579">
    <property type="term" value="P:protein deubiquitination"/>
    <property type="evidence" value="ECO:0007669"/>
    <property type="project" value="InterPro"/>
</dbReference>
<protein>
    <recommendedName>
        <fullName evidence="1">Ubiquitin carboxyl-terminal hydrolase</fullName>
        <ecNumber evidence="1">3.4.19.12</ecNumber>
    </recommendedName>
</protein>
<dbReference type="PROSITE" id="PS50330">
    <property type="entry name" value="UIM"/>
    <property type="match status" value="1"/>
</dbReference>
<feature type="domain" description="USP" evidence="2">
    <location>
        <begin position="256"/>
        <end position="750"/>
    </location>
</feature>
<dbReference type="Pfam" id="PF02809">
    <property type="entry name" value="UIM"/>
    <property type="match status" value="1"/>
</dbReference>
<reference evidence="3" key="1">
    <citation type="journal article" date="2013" name="Genome Biol. Evol.">
        <title>Punctuated emergences of genetic and phenotypic innovations in eumetazoan, bilaterian, euteleostome, and hominidae ancestors.</title>
        <authorList>
            <person name="Wenger Y."/>
            <person name="Galliot B."/>
        </authorList>
    </citation>
    <scope>NUCLEOTIDE SEQUENCE</scope>
    <source>
        <tissue evidence="3">Whole animals</tissue>
    </source>
</reference>
<keyword evidence="1 3" id="KW-0378">Hydrolase</keyword>
<dbReference type="SUPFAM" id="SSF54001">
    <property type="entry name" value="Cysteine proteinases"/>
    <property type="match status" value="1"/>
</dbReference>
<dbReference type="GO" id="GO:0006508">
    <property type="term" value="P:proteolysis"/>
    <property type="evidence" value="ECO:0007669"/>
    <property type="project" value="UniProtKB-KW"/>
</dbReference>
<feature type="non-terminal residue" evidence="3">
    <location>
        <position position="1"/>
    </location>
</feature>
<dbReference type="SMART" id="SM00726">
    <property type="entry name" value="UIM"/>
    <property type="match status" value="1"/>
</dbReference>